<protein>
    <submittedName>
        <fullName evidence="3">Uncharacterized protein</fullName>
    </submittedName>
</protein>
<dbReference type="EMBL" id="SOAM01000003">
    <property type="protein sequence ID" value="TDS76048.1"/>
    <property type="molecule type" value="Genomic_DNA"/>
</dbReference>
<feature type="transmembrane region" description="Helical" evidence="2">
    <location>
        <begin position="6"/>
        <end position="24"/>
    </location>
</feature>
<evidence type="ECO:0000313" key="3">
    <source>
        <dbReference type="EMBL" id="TDS76048.1"/>
    </source>
</evidence>
<evidence type="ECO:0000313" key="4">
    <source>
        <dbReference type="Proteomes" id="UP000295344"/>
    </source>
</evidence>
<comment type="caution">
    <text evidence="3">The sequence shown here is derived from an EMBL/GenBank/DDBJ whole genome shotgun (WGS) entry which is preliminary data.</text>
</comment>
<evidence type="ECO:0000256" key="2">
    <source>
        <dbReference type="SAM" id="Phobius"/>
    </source>
</evidence>
<dbReference type="Proteomes" id="UP000295344">
    <property type="component" value="Unassembled WGS sequence"/>
</dbReference>
<keyword evidence="4" id="KW-1185">Reference proteome</keyword>
<reference evidence="3 4" key="1">
    <citation type="submission" date="2019-03" db="EMBL/GenBank/DDBJ databases">
        <title>Genomic Encyclopedia of Archaeal and Bacterial Type Strains, Phase II (KMG-II): from individual species to whole genera.</title>
        <authorList>
            <person name="Goeker M."/>
        </authorList>
    </citation>
    <scope>NUCLEOTIDE SEQUENCE [LARGE SCALE GENOMIC DNA]</scope>
    <source>
        <strain evidence="3 4">DSM 24782</strain>
    </source>
</reference>
<keyword evidence="2" id="KW-0812">Transmembrane</keyword>
<evidence type="ECO:0000256" key="1">
    <source>
        <dbReference type="SAM" id="MobiDB-lite"/>
    </source>
</evidence>
<keyword evidence="2" id="KW-0472">Membrane</keyword>
<proteinExistence type="predicted"/>
<organism evidence="3 4">
    <name type="scientific">Amnibacterium kyonggiense</name>
    <dbReference type="NCBI Taxonomy" id="595671"/>
    <lineage>
        <taxon>Bacteria</taxon>
        <taxon>Bacillati</taxon>
        <taxon>Actinomycetota</taxon>
        <taxon>Actinomycetes</taxon>
        <taxon>Micrococcales</taxon>
        <taxon>Microbacteriaceae</taxon>
        <taxon>Amnibacterium</taxon>
    </lineage>
</organism>
<keyword evidence="2" id="KW-1133">Transmembrane helix</keyword>
<dbReference type="RefSeq" id="WP_162850885.1">
    <property type="nucleotide sequence ID" value="NZ_BAAARP010000001.1"/>
</dbReference>
<dbReference type="AlphaFoldDB" id="A0A4V3EAE3"/>
<feature type="compositionally biased region" description="Basic and acidic residues" evidence="1">
    <location>
        <begin position="41"/>
        <end position="52"/>
    </location>
</feature>
<sequence>MAIDIVLPIVLVAMILLIGTMIVVRTVRSRNVQQSSGEASNARREARGDGEP</sequence>
<accession>A0A4V3EAE3</accession>
<feature type="region of interest" description="Disordered" evidence="1">
    <location>
        <begin position="30"/>
        <end position="52"/>
    </location>
</feature>
<feature type="compositionally biased region" description="Polar residues" evidence="1">
    <location>
        <begin position="30"/>
        <end position="39"/>
    </location>
</feature>
<gene>
    <name evidence="3" type="ORF">CLV52_3163</name>
</gene>
<name>A0A4V3EAE3_9MICO</name>